<dbReference type="Pfam" id="PF10418">
    <property type="entry name" value="DHODB_Fe-S_bind"/>
    <property type="match status" value="1"/>
</dbReference>
<evidence type="ECO:0000256" key="9">
    <source>
        <dbReference type="ARBA" id="ARBA00023004"/>
    </source>
</evidence>
<gene>
    <name evidence="11" type="primary">pyrK</name>
    <name evidence="15" type="ORF">SAMN05444280_107138</name>
</gene>
<dbReference type="HAMAP" id="MF_01211">
    <property type="entry name" value="DHODB_Fe_S_bind"/>
    <property type="match status" value="1"/>
</dbReference>
<accession>A0A1M6EVN4</accession>
<dbReference type="GO" id="GO:0050660">
    <property type="term" value="F:flavin adenine dinucleotide binding"/>
    <property type="evidence" value="ECO:0007669"/>
    <property type="project" value="InterPro"/>
</dbReference>
<dbReference type="InterPro" id="IPR017938">
    <property type="entry name" value="Riboflavin_synthase-like_b-brl"/>
</dbReference>
<feature type="binding site" evidence="11 13">
    <location>
        <position position="225"/>
    </location>
    <ligand>
        <name>[2Fe-2S] cluster</name>
        <dbReference type="ChEBI" id="CHEBI:190135"/>
    </ligand>
</feature>
<dbReference type="InterPro" id="IPR037117">
    <property type="entry name" value="Dihydroorotate_DH_ele_sf"/>
</dbReference>
<comment type="caution">
    <text evidence="11">Lacks conserved residue(s) required for the propagation of feature annotation.</text>
</comment>
<dbReference type="SUPFAM" id="SSF63380">
    <property type="entry name" value="Riboflavin synthase domain-like"/>
    <property type="match status" value="1"/>
</dbReference>
<feature type="domain" description="FAD-binding FR-type" evidence="14">
    <location>
        <begin position="4"/>
        <end position="104"/>
    </location>
</feature>
<evidence type="ECO:0000259" key="14">
    <source>
        <dbReference type="PROSITE" id="PS51384"/>
    </source>
</evidence>
<dbReference type="CDD" id="cd06218">
    <property type="entry name" value="DHOD_e_trans"/>
    <property type="match status" value="1"/>
</dbReference>
<dbReference type="InterPro" id="IPR039261">
    <property type="entry name" value="FNR_nucleotide-bd"/>
</dbReference>
<dbReference type="InterPro" id="IPR017927">
    <property type="entry name" value="FAD-bd_FR_type"/>
</dbReference>
<evidence type="ECO:0000256" key="6">
    <source>
        <dbReference type="ARBA" id="ARBA00022827"/>
    </source>
</evidence>
<dbReference type="Gene3D" id="2.40.30.10">
    <property type="entry name" value="Translation factors"/>
    <property type="match status" value="1"/>
</dbReference>
<dbReference type="InterPro" id="IPR050353">
    <property type="entry name" value="PyrK_electron_transfer"/>
</dbReference>
<evidence type="ECO:0000313" key="16">
    <source>
        <dbReference type="Proteomes" id="UP000184050"/>
    </source>
</evidence>
<evidence type="ECO:0000256" key="11">
    <source>
        <dbReference type="HAMAP-Rule" id="MF_01211"/>
    </source>
</evidence>
<dbReference type="PANTHER" id="PTHR43513:SF3">
    <property type="entry name" value="DIHYDROOROTATE DEHYDROGENASE B (NAD(+)), ELECTRON TRANSFER SUBUNIT-RELATED"/>
    <property type="match status" value="1"/>
</dbReference>
<dbReference type="EMBL" id="FQZE01000007">
    <property type="protein sequence ID" value="SHI89501.1"/>
    <property type="molecule type" value="Genomic_DNA"/>
</dbReference>
<feature type="binding site" evidence="11 12">
    <location>
        <begin position="55"/>
        <end position="58"/>
    </location>
    <ligand>
        <name>FAD</name>
        <dbReference type="ChEBI" id="CHEBI:57692"/>
    </ligand>
</feature>
<comment type="cofactor">
    <cofactor evidence="11 12">
        <name>FAD</name>
        <dbReference type="ChEBI" id="CHEBI:57692"/>
    </cofactor>
    <text evidence="11 12">Binds 1 FAD per subunit.</text>
</comment>
<evidence type="ECO:0000256" key="13">
    <source>
        <dbReference type="PIRSR" id="PIRSR006816-2"/>
    </source>
</evidence>
<evidence type="ECO:0000256" key="5">
    <source>
        <dbReference type="ARBA" id="ARBA00022723"/>
    </source>
</evidence>
<dbReference type="PANTHER" id="PTHR43513">
    <property type="entry name" value="DIHYDROOROTATE DEHYDROGENASE B (NAD(+)), ELECTRON TRANSFER SUBUNIT"/>
    <property type="match status" value="1"/>
</dbReference>
<keyword evidence="3 11" id="KW-0285">Flavoprotein</keyword>
<organism evidence="15 16">
    <name type="scientific">Tangfeifania diversioriginum</name>
    <dbReference type="NCBI Taxonomy" id="1168035"/>
    <lineage>
        <taxon>Bacteria</taxon>
        <taxon>Pseudomonadati</taxon>
        <taxon>Bacteroidota</taxon>
        <taxon>Bacteroidia</taxon>
        <taxon>Marinilabiliales</taxon>
        <taxon>Prolixibacteraceae</taxon>
        <taxon>Tangfeifania</taxon>
    </lineage>
</organism>
<keyword evidence="5 11" id="KW-0479">Metal-binding</keyword>
<feature type="binding site" evidence="11 13">
    <location>
        <position position="230"/>
    </location>
    <ligand>
        <name>[2Fe-2S] cluster</name>
        <dbReference type="ChEBI" id="CHEBI:190135"/>
    </ligand>
</feature>
<dbReference type="Proteomes" id="UP000184050">
    <property type="component" value="Unassembled WGS sequence"/>
</dbReference>
<dbReference type="GO" id="GO:0044205">
    <property type="term" value="P:'de novo' UMP biosynthetic process"/>
    <property type="evidence" value="ECO:0007669"/>
    <property type="project" value="UniProtKB-UniRule"/>
</dbReference>
<name>A0A1M6EVN4_9BACT</name>
<keyword evidence="4 11" id="KW-0001">2Fe-2S</keyword>
<dbReference type="SUPFAM" id="SSF52343">
    <property type="entry name" value="Ferredoxin reductase-like, C-terminal NADP-linked domain"/>
    <property type="match status" value="1"/>
</dbReference>
<comment type="function">
    <text evidence="11">Responsible for channeling the electrons from the oxidation of dihydroorotate from the FMN redox center in the PyrD type B subunit to the ultimate electron acceptor NAD(+).</text>
</comment>
<dbReference type="GO" id="GO:0009055">
    <property type="term" value="F:electron transfer activity"/>
    <property type="evidence" value="ECO:0007669"/>
    <property type="project" value="UniProtKB-UniRule"/>
</dbReference>
<evidence type="ECO:0000256" key="1">
    <source>
        <dbReference type="ARBA" id="ARBA00006422"/>
    </source>
</evidence>
<evidence type="ECO:0000256" key="12">
    <source>
        <dbReference type="PIRSR" id="PIRSR006816-1"/>
    </source>
</evidence>
<dbReference type="PIRSF" id="PIRSF006816">
    <property type="entry name" value="Cyc3_hyd_g"/>
    <property type="match status" value="1"/>
</dbReference>
<dbReference type="Gene3D" id="2.10.240.10">
    <property type="entry name" value="Dihydroorotate dehydrogenase, electron transfer subunit"/>
    <property type="match status" value="1"/>
</dbReference>
<feature type="binding site" evidence="11 13">
    <location>
        <position position="245"/>
    </location>
    <ligand>
        <name>[2Fe-2S] cluster</name>
        <dbReference type="ChEBI" id="CHEBI:190135"/>
    </ligand>
</feature>
<evidence type="ECO:0000256" key="4">
    <source>
        <dbReference type="ARBA" id="ARBA00022714"/>
    </source>
</evidence>
<dbReference type="InterPro" id="IPR012165">
    <property type="entry name" value="Cyt_c3_hydrogenase_gsu"/>
</dbReference>
<dbReference type="InterPro" id="IPR019480">
    <property type="entry name" value="Dihydroorotate_DH_Fe-S-bd"/>
</dbReference>
<dbReference type="Pfam" id="PF00970">
    <property type="entry name" value="FAD_binding_6"/>
    <property type="match status" value="1"/>
</dbReference>
<evidence type="ECO:0000256" key="7">
    <source>
        <dbReference type="ARBA" id="ARBA00022975"/>
    </source>
</evidence>
<proteinExistence type="inferred from homology"/>
<sequence>MGKKAVGDFTVISNRKLNQSNFLLKLAAPGPLPDISPGQFVNVDIKNAKEIFLRRPFSVFEVDYSNNTLSLIVKILGRGSKVLTEINEGDKISLIYPLGKSFTIPSANEKILAVGGGSGVAPLLFLAKESKLKTDNVDIILGARSAEDHIQVDEYKKFANLHFTTEDGTLGAKGFVTHHPVFREKLNAYDKVYACGPDAMMKAVAKEAKAAGVFCEVSLENLMACGFGVCLCCIEPTQHGNKCVCTDGPVFNINDLKWQI</sequence>
<evidence type="ECO:0000313" key="15">
    <source>
        <dbReference type="EMBL" id="SHI89501.1"/>
    </source>
</evidence>
<dbReference type="InterPro" id="IPR023455">
    <property type="entry name" value="Dihydroorotate_DHASE_ETsu"/>
</dbReference>
<dbReference type="STRING" id="1168035.SAMN05444280_107138"/>
<keyword evidence="8 11" id="KW-0249">Electron transport</keyword>
<dbReference type="AlphaFoldDB" id="A0A1M6EVN4"/>
<evidence type="ECO:0000256" key="2">
    <source>
        <dbReference type="ARBA" id="ARBA00022448"/>
    </source>
</evidence>
<comment type="cofactor">
    <cofactor evidence="11">
        <name>[2Fe-2S] cluster</name>
        <dbReference type="ChEBI" id="CHEBI:190135"/>
    </cofactor>
    <text evidence="11">Binds 1 [2Fe-2S] cluster per subunit.</text>
</comment>
<keyword evidence="2 11" id="KW-0813">Transport</keyword>
<keyword evidence="10 11" id="KW-0411">Iron-sulfur</keyword>
<protein>
    <recommendedName>
        <fullName evidence="11">Dihydroorotate dehydrogenase B (NAD(+)), electron transfer subunit</fullName>
    </recommendedName>
    <alternativeName>
        <fullName evidence="11">Dihydroorotate oxidase B, electron transfer subunit</fullName>
    </alternativeName>
</protein>
<evidence type="ECO:0000256" key="8">
    <source>
        <dbReference type="ARBA" id="ARBA00022982"/>
    </source>
</evidence>
<keyword evidence="16" id="KW-1185">Reference proteome</keyword>
<evidence type="ECO:0000256" key="10">
    <source>
        <dbReference type="ARBA" id="ARBA00023014"/>
    </source>
</evidence>
<dbReference type="Pfam" id="PF00175">
    <property type="entry name" value="NAD_binding_1"/>
    <property type="match status" value="1"/>
</dbReference>
<comment type="cofactor">
    <cofactor evidence="13">
        <name>[2Fe-2S] cluster</name>
        <dbReference type="ChEBI" id="CHEBI:190135"/>
    </cofactor>
    <text evidence="13">Binds 1 [2Fe-2S] cluster per subunit.</text>
</comment>
<feature type="binding site" evidence="11 13">
    <location>
        <position position="233"/>
    </location>
    <ligand>
        <name>[2Fe-2S] cluster</name>
        <dbReference type="ChEBI" id="CHEBI:190135"/>
    </ligand>
</feature>
<reference evidence="15 16" key="1">
    <citation type="submission" date="2016-11" db="EMBL/GenBank/DDBJ databases">
        <authorList>
            <person name="Jaros S."/>
            <person name="Januszkiewicz K."/>
            <person name="Wedrychowicz H."/>
        </authorList>
    </citation>
    <scope>NUCLEOTIDE SEQUENCE [LARGE SCALE GENOMIC DNA]</scope>
    <source>
        <strain evidence="15 16">DSM 27063</strain>
    </source>
</reference>
<comment type="subunit">
    <text evidence="11">Heterotetramer of 2 PyrK and 2 PyrD type B subunits.</text>
</comment>
<keyword evidence="7 11" id="KW-0665">Pyrimidine biosynthesis</keyword>
<dbReference type="InterPro" id="IPR008333">
    <property type="entry name" value="Cbr1-like_FAD-bd_dom"/>
</dbReference>
<dbReference type="Gene3D" id="3.40.50.80">
    <property type="entry name" value="Nucleotide-binding domain of ferredoxin-NADP reductase (FNR) module"/>
    <property type="match status" value="1"/>
</dbReference>
<dbReference type="UniPathway" id="UPA00070">
    <property type="reaction ID" value="UER00945"/>
</dbReference>
<dbReference type="PROSITE" id="PS51384">
    <property type="entry name" value="FAD_FR"/>
    <property type="match status" value="1"/>
</dbReference>
<comment type="pathway">
    <text evidence="11">Pyrimidine metabolism; UMP biosynthesis via de novo pathway; orotate from (S)-dihydroorotate (NAD(+) route): step 1/1.</text>
</comment>
<keyword evidence="6 11" id="KW-0274">FAD</keyword>
<dbReference type="OrthoDB" id="9789468at2"/>
<keyword evidence="9 11" id="KW-0408">Iron</keyword>
<evidence type="ECO:0000256" key="3">
    <source>
        <dbReference type="ARBA" id="ARBA00022630"/>
    </source>
</evidence>
<dbReference type="RefSeq" id="WP_073167502.1">
    <property type="nucleotide sequence ID" value="NZ_FQZE01000007.1"/>
</dbReference>
<dbReference type="InterPro" id="IPR001433">
    <property type="entry name" value="OxRdtase_FAD/NAD-bd"/>
</dbReference>
<dbReference type="GO" id="GO:0046872">
    <property type="term" value="F:metal ion binding"/>
    <property type="evidence" value="ECO:0007669"/>
    <property type="project" value="UniProtKB-KW"/>
</dbReference>
<dbReference type="GO" id="GO:0051537">
    <property type="term" value="F:2 iron, 2 sulfur cluster binding"/>
    <property type="evidence" value="ECO:0007669"/>
    <property type="project" value="UniProtKB-KW"/>
</dbReference>
<dbReference type="GO" id="GO:0016491">
    <property type="term" value="F:oxidoreductase activity"/>
    <property type="evidence" value="ECO:0007669"/>
    <property type="project" value="InterPro"/>
</dbReference>
<comment type="similarity">
    <text evidence="1 11">Belongs to the PyrK family.</text>
</comment>